<dbReference type="EMBL" id="JBJQND010000005">
    <property type="protein sequence ID" value="KAL3877436.1"/>
    <property type="molecule type" value="Genomic_DNA"/>
</dbReference>
<organism evidence="1 2">
    <name type="scientific">Sinanodonta woodiana</name>
    <name type="common">Chinese pond mussel</name>
    <name type="synonym">Anodonta woodiana</name>
    <dbReference type="NCBI Taxonomy" id="1069815"/>
    <lineage>
        <taxon>Eukaryota</taxon>
        <taxon>Metazoa</taxon>
        <taxon>Spiralia</taxon>
        <taxon>Lophotrochozoa</taxon>
        <taxon>Mollusca</taxon>
        <taxon>Bivalvia</taxon>
        <taxon>Autobranchia</taxon>
        <taxon>Heteroconchia</taxon>
        <taxon>Palaeoheterodonta</taxon>
        <taxon>Unionida</taxon>
        <taxon>Unionoidea</taxon>
        <taxon>Unionidae</taxon>
        <taxon>Unioninae</taxon>
        <taxon>Sinanodonta</taxon>
    </lineage>
</organism>
<proteinExistence type="predicted"/>
<keyword evidence="2" id="KW-1185">Reference proteome</keyword>
<sequence length="211" mass="24896">MKPEPPSLPRFRYDKTRTISPNKKYYRHRRVNTICLNINEEAIIEFDSIEETCKWFNLTQNTIQRPFFQARDGILWIVLRGDIGTEKRIWFDDVDTLFSNAINSLPEKYRLQCNKLLESGENKRNYGPKPKISTVAVNLPQRIILRFSCINDTNRDFHVPTQQKPYFKSSNGDYWFIIRSDKKQFHENCTTGEIISTAMENLTPDQQKSLP</sequence>
<name>A0ABD3WVP1_SINWO</name>
<dbReference type="Proteomes" id="UP001634394">
    <property type="component" value="Unassembled WGS sequence"/>
</dbReference>
<comment type="caution">
    <text evidence="1">The sequence shown here is derived from an EMBL/GenBank/DDBJ whole genome shotgun (WGS) entry which is preliminary data.</text>
</comment>
<accession>A0ABD3WVP1</accession>
<evidence type="ECO:0000313" key="1">
    <source>
        <dbReference type="EMBL" id="KAL3877436.1"/>
    </source>
</evidence>
<reference evidence="1 2" key="1">
    <citation type="submission" date="2024-11" db="EMBL/GenBank/DDBJ databases">
        <title>Chromosome-level genome assembly of the freshwater bivalve Anodonta woodiana.</title>
        <authorList>
            <person name="Chen X."/>
        </authorList>
    </citation>
    <scope>NUCLEOTIDE SEQUENCE [LARGE SCALE GENOMIC DNA]</scope>
    <source>
        <strain evidence="1">MN2024</strain>
        <tissue evidence="1">Gills</tissue>
    </source>
</reference>
<protein>
    <submittedName>
        <fullName evidence="1">Uncharacterized protein</fullName>
    </submittedName>
</protein>
<dbReference type="AlphaFoldDB" id="A0ABD3WVP1"/>
<evidence type="ECO:0000313" key="2">
    <source>
        <dbReference type="Proteomes" id="UP001634394"/>
    </source>
</evidence>
<gene>
    <name evidence="1" type="ORF">ACJMK2_035142</name>
</gene>